<dbReference type="EMBL" id="CYTW01000001">
    <property type="protein sequence ID" value="CUJ85753.1"/>
    <property type="molecule type" value="Genomic_DNA"/>
</dbReference>
<organism evidence="7 8">
    <name type="scientific">Shimia thalassica</name>
    <dbReference type="NCBI Taxonomy" id="1715693"/>
    <lineage>
        <taxon>Bacteria</taxon>
        <taxon>Pseudomonadati</taxon>
        <taxon>Pseudomonadota</taxon>
        <taxon>Alphaproteobacteria</taxon>
        <taxon>Rhodobacterales</taxon>
        <taxon>Roseobacteraceae</taxon>
    </lineage>
</organism>
<evidence type="ECO:0000256" key="1">
    <source>
        <dbReference type="ARBA" id="ARBA00004141"/>
    </source>
</evidence>
<keyword evidence="3 5" id="KW-1133">Transmembrane helix</keyword>
<feature type="transmembrane region" description="Helical" evidence="5">
    <location>
        <begin position="202"/>
        <end position="220"/>
    </location>
</feature>
<dbReference type="InterPro" id="IPR037185">
    <property type="entry name" value="EmrE-like"/>
</dbReference>
<evidence type="ECO:0000313" key="7">
    <source>
        <dbReference type="EMBL" id="CUJ85753.1"/>
    </source>
</evidence>
<feature type="transmembrane region" description="Helical" evidence="5">
    <location>
        <begin position="257"/>
        <end position="274"/>
    </location>
</feature>
<evidence type="ECO:0000313" key="8">
    <source>
        <dbReference type="Proteomes" id="UP000051870"/>
    </source>
</evidence>
<reference evidence="8" key="1">
    <citation type="submission" date="2015-09" db="EMBL/GenBank/DDBJ databases">
        <authorList>
            <person name="Rodrigo-Torres Lidia"/>
            <person name="Arahal R.David."/>
        </authorList>
    </citation>
    <scope>NUCLEOTIDE SEQUENCE [LARGE SCALE GENOMIC DNA]</scope>
    <source>
        <strain evidence="8">CECT 7735</strain>
    </source>
</reference>
<keyword evidence="4 5" id="KW-0472">Membrane</keyword>
<gene>
    <name evidence="7" type="ORF">PH7735_00535</name>
</gene>
<dbReference type="GO" id="GO:0016020">
    <property type="term" value="C:membrane"/>
    <property type="evidence" value="ECO:0007669"/>
    <property type="project" value="UniProtKB-SubCell"/>
</dbReference>
<dbReference type="PANTHER" id="PTHR32322:SF9">
    <property type="entry name" value="AMINO-ACID METABOLITE EFFLUX PUMP-RELATED"/>
    <property type="match status" value="1"/>
</dbReference>
<dbReference type="Proteomes" id="UP000051870">
    <property type="component" value="Unassembled WGS sequence"/>
</dbReference>
<comment type="subcellular location">
    <subcellularLocation>
        <location evidence="1">Membrane</location>
        <topology evidence="1">Multi-pass membrane protein</topology>
    </subcellularLocation>
</comment>
<keyword evidence="2 5" id="KW-0812">Transmembrane</keyword>
<dbReference type="RefSeq" id="WP_058309766.1">
    <property type="nucleotide sequence ID" value="NZ_CYTW01000001.1"/>
</dbReference>
<evidence type="ECO:0000259" key="6">
    <source>
        <dbReference type="Pfam" id="PF00892"/>
    </source>
</evidence>
<evidence type="ECO:0000256" key="2">
    <source>
        <dbReference type="ARBA" id="ARBA00022692"/>
    </source>
</evidence>
<dbReference type="STRING" id="1715693.PH7735_00535"/>
<dbReference type="AlphaFoldDB" id="A0A0P1IES9"/>
<keyword evidence="8" id="KW-1185">Reference proteome</keyword>
<feature type="transmembrane region" description="Helical" evidence="5">
    <location>
        <begin position="174"/>
        <end position="196"/>
    </location>
</feature>
<feature type="transmembrane region" description="Helical" evidence="5">
    <location>
        <begin position="143"/>
        <end position="162"/>
    </location>
</feature>
<protein>
    <submittedName>
        <fullName evidence="7">Carboxylate/amino acid/amine transporter</fullName>
    </submittedName>
</protein>
<feature type="transmembrane region" description="Helical" evidence="5">
    <location>
        <begin position="65"/>
        <end position="84"/>
    </location>
</feature>
<dbReference type="PANTHER" id="PTHR32322">
    <property type="entry name" value="INNER MEMBRANE TRANSPORTER"/>
    <property type="match status" value="1"/>
</dbReference>
<feature type="transmembrane region" description="Helical" evidence="5">
    <location>
        <begin position="90"/>
        <end position="110"/>
    </location>
</feature>
<proteinExistence type="predicted"/>
<feature type="transmembrane region" description="Helical" evidence="5">
    <location>
        <begin position="119"/>
        <end position="137"/>
    </location>
</feature>
<dbReference type="Pfam" id="PF00892">
    <property type="entry name" value="EamA"/>
    <property type="match status" value="1"/>
</dbReference>
<name>A0A0P1IES9_9RHOB</name>
<evidence type="ECO:0000256" key="4">
    <source>
        <dbReference type="ARBA" id="ARBA00023136"/>
    </source>
</evidence>
<evidence type="ECO:0000256" key="5">
    <source>
        <dbReference type="SAM" id="Phobius"/>
    </source>
</evidence>
<evidence type="ECO:0000256" key="3">
    <source>
        <dbReference type="ARBA" id="ARBA00022989"/>
    </source>
</evidence>
<dbReference type="SUPFAM" id="SSF103481">
    <property type="entry name" value="Multidrug resistance efflux transporter EmrE"/>
    <property type="match status" value="2"/>
</dbReference>
<dbReference type="InterPro" id="IPR000620">
    <property type="entry name" value="EamA_dom"/>
</dbReference>
<accession>A0A0P1IES9</accession>
<feature type="transmembrane region" description="Helical" evidence="5">
    <location>
        <begin position="232"/>
        <end position="251"/>
    </location>
</feature>
<sequence length="277" mass="28777">MRLFLLTTLTMIAFASNSVLNRLALASGDMQADTFGTIRLVSGAAILSILVLWQKRGFAIGGWARLAAVLALLAYIFGFSAAYAELAPGFGALILFSVVQVTMFAGAVLSQDDVPRQRWLGAGLALAGLAWLLWPSGNLTFSWPHIAAMAFAGAGWGVYSLLGRGAKDPLQATAMNFLLAAPVAAVVLLAGGGIGALPVMSVAWAVLSGAVMSGLGYALWYHILPMLGATRAAVAQLTVPVIALAGGWAFLGEALSLRFAMASVLIMAGVLVSLRQR</sequence>
<feature type="transmembrane region" description="Helical" evidence="5">
    <location>
        <begin position="36"/>
        <end position="53"/>
    </location>
</feature>
<feature type="domain" description="EamA" evidence="6">
    <location>
        <begin position="147"/>
        <end position="274"/>
    </location>
</feature>
<dbReference type="GeneID" id="83879614"/>
<dbReference type="InterPro" id="IPR050638">
    <property type="entry name" value="AA-Vitamin_Transporters"/>
</dbReference>